<dbReference type="InterPro" id="IPR029119">
    <property type="entry name" value="MutY_C"/>
</dbReference>
<dbReference type="GO" id="GO:0051539">
    <property type="term" value="F:4 iron, 4 sulfur cluster binding"/>
    <property type="evidence" value="ECO:0007669"/>
    <property type="project" value="UniProtKB-UniRule"/>
</dbReference>
<evidence type="ECO:0000256" key="9">
    <source>
        <dbReference type="ARBA" id="ARBA00022801"/>
    </source>
</evidence>
<evidence type="ECO:0000256" key="4">
    <source>
        <dbReference type="ARBA" id="ARBA00012045"/>
    </source>
</evidence>
<dbReference type="FunFam" id="1.10.340.30:FF:000002">
    <property type="entry name" value="Adenine DNA glycosylase"/>
    <property type="match status" value="1"/>
</dbReference>
<keyword evidence="7" id="KW-0479">Metal-binding</keyword>
<dbReference type="Pfam" id="PF00730">
    <property type="entry name" value="HhH-GPD"/>
    <property type="match status" value="1"/>
</dbReference>
<dbReference type="NCBIfam" id="TIGR01084">
    <property type="entry name" value="mutY"/>
    <property type="match status" value="1"/>
</dbReference>
<name>A0A432XJ46_9GAMM</name>
<dbReference type="InterPro" id="IPR015797">
    <property type="entry name" value="NUDIX_hydrolase-like_dom_sf"/>
</dbReference>
<dbReference type="InterPro" id="IPR000445">
    <property type="entry name" value="HhH_motif"/>
</dbReference>
<dbReference type="SMART" id="SM00525">
    <property type="entry name" value="FES"/>
    <property type="match status" value="1"/>
</dbReference>
<evidence type="ECO:0000256" key="14">
    <source>
        <dbReference type="RuleBase" id="RU365096"/>
    </source>
</evidence>
<dbReference type="Pfam" id="PF14815">
    <property type="entry name" value="NUDIX_4"/>
    <property type="match status" value="1"/>
</dbReference>
<dbReference type="GO" id="GO:0046872">
    <property type="term" value="F:metal ion binding"/>
    <property type="evidence" value="ECO:0007669"/>
    <property type="project" value="UniProtKB-UniRule"/>
</dbReference>
<dbReference type="PANTHER" id="PTHR42944:SF1">
    <property type="entry name" value="ADENINE DNA GLYCOSYLASE"/>
    <property type="match status" value="1"/>
</dbReference>
<evidence type="ECO:0000256" key="1">
    <source>
        <dbReference type="ARBA" id="ARBA00000843"/>
    </source>
</evidence>
<keyword evidence="10 14" id="KW-0408">Iron</keyword>
<keyword evidence="17" id="KW-1185">Reference proteome</keyword>
<dbReference type="InterPro" id="IPR005760">
    <property type="entry name" value="A/G_AdeGlyc_MutY"/>
</dbReference>
<accession>A0A432XJ46</accession>
<evidence type="ECO:0000256" key="11">
    <source>
        <dbReference type="ARBA" id="ARBA00023014"/>
    </source>
</evidence>
<dbReference type="Pfam" id="PF00633">
    <property type="entry name" value="HHH"/>
    <property type="match status" value="1"/>
</dbReference>
<dbReference type="GO" id="GO:0006284">
    <property type="term" value="P:base-excision repair"/>
    <property type="evidence" value="ECO:0007669"/>
    <property type="project" value="UniProtKB-UniRule"/>
</dbReference>
<dbReference type="Gene3D" id="1.10.1670.10">
    <property type="entry name" value="Helix-hairpin-Helix base-excision DNA repair enzymes (C-terminal)"/>
    <property type="match status" value="1"/>
</dbReference>
<dbReference type="SMART" id="SM00478">
    <property type="entry name" value="ENDO3c"/>
    <property type="match status" value="1"/>
</dbReference>
<dbReference type="GO" id="GO:0035485">
    <property type="term" value="F:adenine/guanine mispair binding"/>
    <property type="evidence" value="ECO:0007669"/>
    <property type="project" value="TreeGrafter"/>
</dbReference>
<feature type="domain" description="HhH-GPD" evidence="15">
    <location>
        <begin position="43"/>
        <end position="194"/>
    </location>
</feature>
<evidence type="ECO:0000256" key="6">
    <source>
        <dbReference type="ARBA" id="ARBA00022485"/>
    </source>
</evidence>
<dbReference type="CDD" id="cd03431">
    <property type="entry name" value="NUDIX_DNA_Glycosylase_C-MutY"/>
    <property type="match status" value="1"/>
</dbReference>
<dbReference type="SUPFAM" id="SSF48150">
    <property type="entry name" value="DNA-glycosylase"/>
    <property type="match status" value="1"/>
</dbReference>
<dbReference type="InterPro" id="IPR003651">
    <property type="entry name" value="Endonuclease3_FeS-loop_motif"/>
</dbReference>
<evidence type="ECO:0000256" key="8">
    <source>
        <dbReference type="ARBA" id="ARBA00022763"/>
    </source>
</evidence>
<dbReference type="InterPro" id="IPR044298">
    <property type="entry name" value="MIG/MutY"/>
</dbReference>
<dbReference type="GO" id="GO:0000701">
    <property type="term" value="F:purine-specific mismatch base pair DNA N-glycosylase activity"/>
    <property type="evidence" value="ECO:0007669"/>
    <property type="project" value="UniProtKB-EC"/>
</dbReference>
<dbReference type="PANTHER" id="PTHR42944">
    <property type="entry name" value="ADENINE DNA GLYCOSYLASE"/>
    <property type="match status" value="1"/>
</dbReference>
<dbReference type="InterPro" id="IPR011257">
    <property type="entry name" value="DNA_glycosylase"/>
</dbReference>
<evidence type="ECO:0000256" key="5">
    <source>
        <dbReference type="ARBA" id="ARBA00022023"/>
    </source>
</evidence>
<evidence type="ECO:0000313" key="17">
    <source>
        <dbReference type="Proteomes" id="UP000286678"/>
    </source>
</evidence>
<evidence type="ECO:0000256" key="7">
    <source>
        <dbReference type="ARBA" id="ARBA00022723"/>
    </source>
</evidence>
<comment type="function">
    <text evidence="2">Adenine glycosylase active on G-A mispairs. MutY also corrects error-prone DNA synthesis past GO lesions which are due to the oxidatively damaged form of guanine: 7,8-dihydro-8-oxoguanine (8-oxo-dGTP).</text>
</comment>
<dbReference type="CDD" id="cd00056">
    <property type="entry name" value="ENDO3c"/>
    <property type="match status" value="1"/>
</dbReference>
<dbReference type="EC" id="3.2.2.31" evidence="4 14"/>
<evidence type="ECO:0000256" key="13">
    <source>
        <dbReference type="ARBA" id="ARBA00023295"/>
    </source>
</evidence>
<keyword evidence="13 14" id="KW-0326">Glycosidase</keyword>
<dbReference type="GO" id="GO:0032357">
    <property type="term" value="F:oxidized purine DNA binding"/>
    <property type="evidence" value="ECO:0007669"/>
    <property type="project" value="TreeGrafter"/>
</dbReference>
<dbReference type="GO" id="GO:0034039">
    <property type="term" value="F:8-oxo-7,8-dihydroguanine DNA N-glycosylase activity"/>
    <property type="evidence" value="ECO:0007669"/>
    <property type="project" value="TreeGrafter"/>
</dbReference>
<dbReference type="InterPro" id="IPR003265">
    <property type="entry name" value="HhH-GPD_domain"/>
</dbReference>
<reference evidence="17" key="1">
    <citation type="journal article" date="2018" name="Front. Microbiol.">
        <title>Genome-Based Analysis Reveals the Taxonomy and Diversity of the Family Idiomarinaceae.</title>
        <authorList>
            <person name="Liu Y."/>
            <person name="Lai Q."/>
            <person name="Shao Z."/>
        </authorList>
    </citation>
    <scope>NUCLEOTIDE SEQUENCE [LARGE SCALE GENOMIC DNA]</scope>
    <source>
        <strain evidence="17">SW15</strain>
    </source>
</reference>
<dbReference type="Proteomes" id="UP000286678">
    <property type="component" value="Unassembled WGS sequence"/>
</dbReference>
<evidence type="ECO:0000256" key="10">
    <source>
        <dbReference type="ARBA" id="ARBA00023004"/>
    </source>
</evidence>
<protein>
    <recommendedName>
        <fullName evidence="5 14">Adenine DNA glycosylase</fullName>
        <ecNumber evidence="4 14">3.2.2.31</ecNumber>
    </recommendedName>
</protein>
<keyword evidence="8 14" id="KW-0227">DNA damage</keyword>
<comment type="cofactor">
    <cofactor evidence="14">
        <name>[4Fe-4S] cluster</name>
        <dbReference type="ChEBI" id="CHEBI:49883"/>
    </cofactor>
    <text evidence="14">Binds 1 [4Fe-4S] cluster.</text>
</comment>
<dbReference type="InterPro" id="IPR023170">
    <property type="entry name" value="HhH_base_excis_C"/>
</dbReference>
<dbReference type="OrthoDB" id="9802365at2"/>
<evidence type="ECO:0000313" key="16">
    <source>
        <dbReference type="EMBL" id="RUO48646.1"/>
    </source>
</evidence>
<keyword evidence="6" id="KW-0004">4Fe-4S</keyword>
<evidence type="ECO:0000256" key="3">
    <source>
        <dbReference type="ARBA" id="ARBA00008343"/>
    </source>
</evidence>
<keyword evidence="9" id="KW-0378">Hydrolase</keyword>
<keyword evidence="12" id="KW-0234">DNA repair</keyword>
<comment type="caution">
    <text evidence="16">The sequence shown here is derived from an EMBL/GenBank/DDBJ whole genome shotgun (WGS) entry which is preliminary data.</text>
</comment>
<organism evidence="16 17">
    <name type="scientific">Pseudidiomarina aquimaris</name>
    <dbReference type="NCBI Taxonomy" id="641841"/>
    <lineage>
        <taxon>Bacteria</taxon>
        <taxon>Pseudomonadati</taxon>
        <taxon>Pseudomonadota</taxon>
        <taxon>Gammaproteobacteria</taxon>
        <taxon>Alteromonadales</taxon>
        <taxon>Idiomarinaceae</taxon>
        <taxon>Pseudidiomarina</taxon>
    </lineage>
</organism>
<proteinExistence type="inferred from homology"/>
<dbReference type="AlphaFoldDB" id="A0A432XJ46"/>
<sequence>MQRQLPAHAFAETVVTWQQQHGRNDLPWQQARDPYHVLVSELMLQQTQVATVIPYFNKWLTRFPDVQTLAEAPEQEVMAHWQGLGYYRRARNLHAAAKTIVADYDAVIPQAASELKEIPGVGPYTVGAIRSFAFDAPAAIVDGNVKRLFARLFELPYAVNHSPHDRHFWKISEHYTPNTNNRRFAQGLLDLGATICKPQQPLCHACPLQQSCRAFANDSVADYPKRKQSKKIPTRAGHFLLDISPAGVLLQQRSSEGIWPSLWCLPQVDESPTGTHNFEFKHIFSHYKLAAKVWLTSANHTKPPHIRVPYAALDDYGLPAPIRKLLTTIPWDEVCNTVQ</sequence>
<evidence type="ECO:0000256" key="2">
    <source>
        <dbReference type="ARBA" id="ARBA00002933"/>
    </source>
</evidence>
<keyword evidence="11" id="KW-0411">Iron-sulfur</keyword>
<evidence type="ECO:0000256" key="12">
    <source>
        <dbReference type="ARBA" id="ARBA00023204"/>
    </source>
</evidence>
<dbReference type="GO" id="GO:0006298">
    <property type="term" value="P:mismatch repair"/>
    <property type="evidence" value="ECO:0007669"/>
    <property type="project" value="TreeGrafter"/>
</dbReference>
<comment type="catalytic activity">
    <reaction evidence="1 14">
        <text>Hydrolyzes free adenine bases from 7,8-dihydro-8-oxoguanine:adenine mismatched double-stranded DNA, leaving an apurinic site.</text>
        <dbReference type="EC" id="3.2.2.31"/>
    </reaction>
</comment>
<comment type="similarity">
    <text evidence="3 14">Belongs to the Nth/MutY family.</text>
</comment>
<evidence type="ECO:0000259" key="15">
    <source>
        <dbReference type="SMART" id="SM00478"/>
    </source>
</evidence>
<dbReference type="Gene3D" id="1.10.340.30">
    <property type="entry name" value="Hypothetical protein, domain 2"/>
    <property type="match status" value="1"/>
</dbReference>
<dbReference type="SUPFAM" id="SSF55811">
    <property type="entry name" value="Nudix"/>
    <property type="match status" value="1"/>
</dbReference>
<dbReference type="EMBL" id="PIPT01000003">
    <property type="protein sequence ID" value="RUO48646.1"/>
    <property type="molecule type" value="Genomic_DNA"/>
</dbReference>
<gene>
    <name evidence="16" type="primary">mutY</name>
    <name evidence="16" type="ORF">CWE21_04580</name>
</gene>